<keyword evidence="3" id="KW-1185">Reference proteome</keyword>
<organism evidence="2 3">
    <name type="scientific">Streptomyces gibsoniae</name>
    <dbReference type="NCBI Taxonomy" id="3075529"/>
    <lineage>
        <taxon>Bacteria</taxon>
        <taxon>Bacillati</taxon>
        <taxon>Actinomycetota</taxon>
        <taxon>Actinomycetes</taxon>
        <taxon>Kitasatosporales</taxon>
        <taxon>Streptomycetaceae</taxon>
        <taxon>Streptomyces</taxon>
    </lineage>
</organism>
<evidence type="ECO:0008006" key="4">
    <source>
        <dbReference type="Google" id="ProtNLM"/>
    </source>
</evidence>
<evidence type="ECO:0000313" key="3">
    <source>
        <dbReference type="Proteomes" id="UP001183809"/>
    </source>
</evidence>
<keyword evidence="1" id="KW-0732">Signal</keyword>
<gene>
    <name evidence="2" type="ORF">RM764_24160</name>
</gene>
<proteinExistence type="predicted"/>
<dbReference type="Proteomes" id="UP001183809">
    <property type="component" value="Unassembled WGS sequence"/>
</dbReference>
<dbReference type="RefSeq" id="WP_311697531.1">
    <property type="nucleotide sequence ID" value="NZ_JAVREY010000032.1"/>
</dbReference>
<protein>
    <recommendedName>
        <fullName evidence="4">Secreted protein</fullName>
    </recommendedName>
</protein>
<sequence>MMRTRMFAVGTALAAALLTGATTEASADVQQDEVVSVQNGDAAYGWASSDYLQAHPGFLEAQAKSVAAEPQSHFGCNADVCIDVQGSGLKVNMWNTTANANVGCGQVKYVRNSNQVFESPSICPPNSNPGVYYYYTNPNTTYPQNTKLCNAWTKITGYPCATVHR</sequence>
<reference evidence="3" key="1">
    <citation type="submission" date="2023-07" db="EMBL/GenBank/DDBJ databases">
        <title>30 novel species of actinomycetes from the DSMZ collection.</title>
        <authorList>
            <person name="Nouioui I."/>
        </authorList>
    </citation>
    <scope>NUCLEOTIDE SEQUENCE [LARGE SCALE GENOMIC DNA]</scope>
    <source>
        <strain evidence="3">DSM 41699</strain>
    </source>
</reference>
<evidence type="ECO:0000256" key="1">
    <source>
        <dbReference type="SAM" id="SignalP"/>
    </source>
</evidence>
<accession>A0ABU2TYN4</accession>
<dbReference type="EMBL" id="JAVREY010000032">
    <property type="protein sequence ID" value="MDT0466064.1"/>
    <property type="molecule type" value="Genomic_DNA"/>
</dbReference>
<evidence type="ECO:0000313" key="2">
    <source>
        <dbReference type="EMBL" id="MDT0466064.1"/>
    </source>
</evidence>
<comment type="caution">
    <text evidence="2">The sequence shown here is derived from an EMBL/GenBank/DDBJ whole genome shotgun (WGS) entry which is preliminary data.</text>
</comment>
<name>A0ABU2TYN4_9ACTN</name>
<feature type="signal peptide" evidence="1">
    <location>
        <begin position="1"/>
        <end position="27"/>
    </location>
</feature>
<feature type="chain" id="PRO_5046904490" description="Secreted protein" evidence="1">
    <location>
        <begin position="28"/>
        <end position="165"/>
    </location>
</feature>